<feature type="transmembrane region" description="Helical" evidence="2">
    <location>
        <begin position="35"/>
        <end position="53"/>
    </location>
</feature>
<sequence length="111" mass="12242">MQRYRLPSNRSTNGLQITNKPAQDRPKIVDLPRPVWIVLFAVVLFLISNLGAIRPASGQCCFPLADDGMSEFWQPANPVDTLTSTDDSTRPYSLQMFAAPANLDSDADMDG</sequence>
<keyword evidence="2" id="KW-0812">Transmembrane</keyword>
<keyword evidence="2" id="KW-1133">Transmembrane helix</keyword>
<evidence type="ECO:0000313" key="4">
    <source>
        <dbReference type="Proteomes" id="UP000315471"/>
    </source>
</evidence>
<comment type="caution">
    <text evidence="3">The sequence shown here is derived from an EMBL/GenBank/DDBJ whole genome shotgun (WGS) entry which is preliminary data.</text>
</comment>
<feature type="compositionally biased region" description="Polar residues" evidence="1">
    <location>
        <begin position="8"/>
        <end position="20"/>
    </location>
</feature>
<gene>
    <name evidence="3" type="ORF">Q31b_36080</name>
</gene>
<dbReference type="EMBL" id="SJPY01000005">
    <property type="protein sequence ID" value="TWU40262.1"/>
    <property type="molecule type" value="Genomic_DNA"/>
</dbReference>
<name>A0A5C6DU87_9BACT</name>
<evidence type="ECO:0000256" key="2">
    <source>
        <dbReference type="SAM" id="Phobius"/>
    </source>
</evidence>
<accession>A0A5C6DU87</accession>
<keyword evidence="4" id="KW-1185">Reference proteome</keyword>
<feature type="region of interest" description="Disordered" evidence="1">
    <location>
        <begin position="1"/>
        <end position="20"/>
    </location>
</feature>
<organism evidence="3 4">
    <name type="scientific">Novipirellula aureliae</name>
    <dbReference type="NCBI Taxonomy" id="2527966"/>
    <lineage>
        <taxon>Bacteria</taxon>
        <taxon>Pseudomonadati</taxon>
        <taxon>Planctomycetota</taxon>
        <taxon>Planctomycetia</taxon>
        <taxon>Pirellulales</taxon>
        <taxon>Pirellulaceae</taxon>
        <taxon>Novipirellula</taxon>
    </lineage>
</organism>
<reference evidence="3 4" key="1">
    <citation type="submission" date="2019-02" db="EMBL/GenBank/DDBJ databases">
        <title>Deep-cultivation of Planctomycetes and their phenomic and genomic characterization uncovers novel biology.</title>
        <authorList>
            <person name="Wiegand S."/>
            <person name="Jogler M."/>
            <person name="Boedeker C."/>
            <person name="Pinto D."/>
            <person name="Vollmers J."/>
            <person name="Rivas-Marin E."/>
            <person name="Kohn T."/>
            <person name="Peeters S.H."/>
            <person name="Heuer A."/>
            <person name="Rast P."/>
            <person name="Oberbeckmann S."/>
            <person name="Bunk B."/>
            <person name="Jeske O."/>
            <person name="Meyerdierks A."/>
            <person name="Storesund J.E."/>
            <person name="Kallscheuer N."/>
            <person name="Luecker S."/>
            <person name="Lage O.M."/>
            <person name="Pohl T."/>
            <person name="Merkel B.J."/>
            <person name="Hornburger P."/>
            <person name="Mueller R.-W."/>
            <person name="Bruemmer F."/>
            <person name="Labrenz M."/>
            <person name="Spormann A.M."/>
            <person name="Op Den Camp H."/>
            <person name="Overmann J."/>
            <person name="Amann R."/>
            <person name="Jetten M.S.M."/>
            <person name="Mascher T."/>
            <person name="Medema M.H."/>
            <person name="Devos D.P."/>
            <person name="Kaster A.-K."/>
            <person name="Ovreas L."/>
            <person name="Rohde M."/>
            <person name="Galperin M.Y."/>
            <person name="Jogler C."/>
        </authorList>
    </citation>
    <scope>NUCLEOTIDE SEQUENCE [LARGE SCALE GENOMIC DNA]</scope>
    <source>
        <strain evidence="3 4">Q31b</strain>
    </source>
</reference>
<dbReference type="AlphaFoldDB" id="A0A5C6DU87"/>
<protein>
    <submittedName>
        <fullName evidence="3">Uncharacterized protein</fullName>
    </submittedName>
</protein>
<evidence type="ECO:0000256" key="1">
    <source>
        <dbReference type="SAM" id="MobiDB-lite"/>
    </source>
</evidence>
<dbReference type="RefSeq" id="WP_146600851.1">
    <property type="nucleotide sequence ID" value="NZ_SJPY01000005.1"/>
</dbReference>
<proteinExistence type="predicted"/>
<keyword evidence="2" id="KW-0472">Membrane</keyword>
<dbReference type="Proteomes" id="UP000315471">
    <property type="component" value="Unassembled WGS sequence"/>
</dbReference>
<evidence type="ECO:0000313" key="3">
    <source>
        <dbReference type="EMBL" id="TWU40262.1"/>
    </source>
</evidence>